<evidence type="ECO:0000256" key="1">
    <source>
        <dbReference type="ARBA" id="ARBA00004418"/>
    </source>
</evidence>
<feature type="chain" id="PRO_5031082940" evidence="4">
    <location>
        <begin position="31"/>
        <end position="324"/>
    </location>
</feature>
<organism evidence="6 7">
    <name type="scientific">Aurantimonas endophytica</name>
    <dbReference type="NCBI Taxonomy" id="1522175"/>
    <lineage>
        <taxon>Bacteria</taxon>
        <taxon>Pseudomonadati</taxon>
        <taxon>Pseudomonadota</taxon>
        <taxon>Alphaproteobacteria</taxon>
        <taxon>Hyphomicrobiales</taxon>
        <taxon>Aurantimonadaceae</taxon>
        <taxon>Aurantimonas</taxon>
    </lineage>
</organism>
<gene>
    <name evidence="6" type="ORF">GGR03_001217</name>
</gene>
<evidence type="ECO:0000313" key="6">
    <source>
        <dbReference type="EMBL" id="MBB4002170.1"/>
    </source>
</evidence>
<feature type="domain" description="Solute-binding protein family 3/N-terminal" evidence="5">
    <location>
        <begin position="33"/>
        <end position="254"/>
    </location>
</feature>
<evidence type="ECO:0000313" key="7">
    <source>
        <dbReference type="Proteomes" id="UP000588647"/>
    </source>
</evidence>
<dbReference type="PANTHER" id="PTHR30024">
    <property type="entry name" value="ALIPHATIC SULFONATES-BINDING PROTEIN-RELATED"/>
    <property type="match status" value="1"/>
</dbReference>
<comment type="subcellular location">
    <subcellularLocation>
        <location evidence="1">Periplasm</location>
    </subcellularLocation>
</comment>
<dbReference type="SMART" id="SM00062">
    <property type="entry name" value="PBPb"/>
    <property type="match status" value="1"/>
</dbReference>
<evidence type="ECO:0000256" key="4">
    <source>
        <dbReference type="SAM" id="SignalP"/>
    </source>
</evidence>
<dbReference type="PANTHER" id="PTHR30024:SF47">
    <property type="entry name" value="TAURINE-BINDING PERIPLASMIC PROTEIN"/>
    <property type="match status" value="1"/>
</dbReference>
<dbReference type="RefSeq" id="WP_183206652.1">
    <property type="nucleotide sequence ID" value="NZ_JAAAMM010000001.1"/>
</dbReference>
<evidence type="ECO:0000259" key="5">
    <source>
        <dbReference type="SMART" id="SM00062"/>
    </source>
</evidence>
<proteinExistence type="inferred from homology"/>
<dbReference type="AlphaFoldDB" id="A0A7W6HBH8"/>
<dbReference type="SUPFAM" id="SSF53850">
    <property type="entry name" value="Periplasmic binding protein-like II"/>
    <property type="match status" value="1"/>
</dbReference>
<sequence>MTTAFNRARRYGVGAAFWALGLAAASSASAQETVRIGLATQAWWPTVVAEAAVRQGLFEKEGLTAELTVYQSGGETFTALAAGAADVISIQPSIVATGRTKGVEAKMVALGANANYGWNLIVPADSEVQEVSQLEGKNVGITASGSLSDFLALWTIKEEGVTFNSVPLGGAGLVPNLISGNVDAAVVFAPLSFQVIQSGDGRSILDYGAAIPEHLNSGWAASDAFIESDGPVLQKTLNALYGGVAWIQANEEEAIDLLVELNQVDRTVAEQDYREQFAKLSADGILDVAGAQAAVDLAVIGGMTDLAPGADIVEDRFRPVPTQP</sequence>
<evidence type="ECO:0000256" key="2">
    <source>
        <dbReference type="ARBA" id="ARBA00010742"/>
    </source>
</evidence>
<accession>A0A7W6HBH8</accession>
<comment type="similarity">
    <text evidence="2">Belongs to the bacterial solute-binding protein SsuA/TauA family.</text>
</comment>
<evidence type="ECO:0000256" key="3">
    <source>
        <dbReference type="ARBA" id="ARBA00022729"/>
    </source>
</evidence>
<dbReference type="EMBL" id="JACIEM010000001">
    <property type="protein sequence ID" value="MBB4002170.1"/>
    <property type="molecule type" value="Genomic_DNA"/>
</dbReference>
<feature type="signal peptide" evidence="4">
    <location>
        <begin position="1"/>
        <end position="30"/>
    </location>
</feature>
<dbReference type="Proteomes" id="UP000588647">
    <property type="component" value="Unassembled WGS sequence"/>
</dbReference>
<protein>
    <submittedName>
        <fullName evidence="6">NitT/TauT family transport system substrate-binding protein</fullName>
    </submittedName>
</protein>
<dbReference type="InterPro" id="IPR001638">
    <property type="entry name" value="Solute-binding_3/MltF_N"/>
</dbReference>
<keyword evidence="3 4" id="KW-0732">Signal</keyword>
<dbReference type="Gene3D" id="3.40.190.10">
    <property type="entry name" value="Periplasmic binding protein-like II"/>
    <property type="match status" value="2"/>
</dbReference>
<keyword evidence="7" id="KW-1185">Reference proteome</keyword>
<reference evidence="6 7" key="1">
    <citation type="submission" date="2020-08" db="EMBL/GenBank/DDBJ databases">
        <title>Genomic Encyclopedia of Type Strains, Phase IV (KMG-IV): sequencing the most valuable type-strain genomes for metagenomic binning, comparative biology and taxonomic classification.</title>
        <authorList>
            <person name="Goeker M."/>
        </authorList>
    </citation>
    <scope>NUCLEOTIDE SEQUENCE [LARGE SCALE GENOMIC DNA]</scope>
    <source>
        <strain evidence="6 7">DSM 103570</strain>
    </source>
</reference>
<comment type="caution">
    <text evidence="6">The sequence shown here is derived from an EMBL/GenBank/DDBJ whole genome shotgun (WGS) entry which is preliminary data.</text>
</comment>
<name>A0A7W6HBH8_9HYPH</name>
<dbReference type="Pfam" id="PF13379">
    <property type="entry name" value="NMT1_2"/>
    <property type="match status" value="1"/>
</dbReference>
<dbReference type="GO" id="GO:0042597">
    <property type="term" value="C:periplasmic space"/>
    <property type="evidence" value="ECO:0007669"/>
    <property type="project" value="UniProtKB-SubCell"/>
</dbReference>